<name>A0ABS3XB05_9ACTN</name>
<keyword evidence="1" id="KW-0472">Membrane</keyword>
<keyword evidence="3" id="KW-1185">Reference proteome</keyword>
<dbReference type="RefSeq" id="WP_209239339.1">
    <property type="nucleotide sequence ID" value="NZ_JADKMA010000044.1"/>
</dbReference>
<proteinExistence type="predicted"/>
<feature type="transmembrane region" description="Helical" evidence="1">
    <location>
        <begin position="52"/>
        <end position="75"/>
    </location>
</feature>
<organism evidence="2 3">
    <name type="scientific">Streptomyces oryzae</name>
    <dbReference type="NCBI Taxonomy" id="1434886"/>
    <lineage>
        <taxon>Bacteria</taxon>
        <taxon>Bacillati</taxon>
        <taxon>Actinomycetota</taxon>
        <taxon>Actinomycetes</taxon>
        <taxon>Kitasatosporales</taxon>
        <taxon>Streptomycetaceae</taxon>
        <taxon>Streptomyces</taxon>
    </lineage>
</organism>
<comment type="caution">
    <text evidence="2">The sequence shown here is derived from an EMBL/GenBank/DDBJ whole genome shotgun (WGS) entry which is preliminary data.</text>
</comment>
<evidence type="ECO:0008006" key="4">
    <source>
        <dbReference type="Google" id="ProtNLM"/>
    </source>
</evidence>
<evidence type="ECO:0000256" key="1">
    <source>
        <dbReference type="SAM" id="Phobius"/>
    </source>
</evidence>
<reference evidence="2 3" key="1">
    <citation type="submission" date="2020-11" db="EMBL/GenBank/DDBJ databases">
        <title>Streptomyces spirodelae sp. nov., isolated from duckweed.</title>
        <authorList>
            <person name="Saimee Y."/>
            <person name="Duangmal K."/>
        </authorList>
    </citation>
    <scope>NUCLEOTIDE SEQUENCE [LARGE SCALE GENOMIC DNA]</scope>
    <source>
        <strain evidence="2 3">S16-07</strain>
    </source>
</reference>
<keyword evidence="1" id="KW-0812">Transmembrane</keyword>
<accession>A0ABS3XB05</accession>
<gene>
    <name evidence="2" type="ORF">ITI46_11300</name>
</gene>
<dbReference type="EMBL" id="JADKMA010000044">
    <property type="protein sequence ID" value="MBO8192247.1"/>
    <property type="molecule type" value="Genomic_DNA"/>
</dbReference>
<dbReference type="Proteomes" id="UP001519064">
    <property type="component" value="Unassembled WGS sequence"/>
</dbReference>
<evidence type="ECO:0000313" key="2">
    <source>
        <dbReference type="EMBL" id="MBO8192247.1"/>
    </source>
</evidence>
<evidence type="ECO:0000313" key="3">
    <source>
        <dbReference type="Proteomes" id="UP001519064"/>
    </source>
</evidence>
<protein>
    <recommendedName>
        <fullName evidence="4">Major facilitator superfamily (MFS) profile domain-containing protein</fullName>
    </recommendedName>
</protein>
<keyword evidence="1" id="KW-1133">Transmembrane helix</keyword>
<sequence length="85" mass="8742">MRTPFLYATKAPAALLGFLLGGAAGFLLTETAGALCTFVLDRTLDVDRSGTLLAAFIGVPILSALAGAVIGARWAGRPPRRNGGR</sequence>